<dbReference type="Gene3D" id="1.20.144.10">
    <property type="entry name" value="Phosphatidic acid phosphatase type 2/haloperoxidase"/>
    <property type="match status" value="1"/>
</dbReference>
<dbReference type="CDD" id="cd03510">
    <property type="entry name" value="Rhizobitoxine-FADS-like"/>
    <property type="match status" value="1"/>
</dbReference>
<feature type="transmembrane region" description="Helical" evidence="1">
    <location>
        <begin position="211"/>
        <end position="229"/>
    </location>
</feature>
<name>A0A1H1YBP5_9PSED</name>
<dbReference type="STRING" id="1148509.SAMN05216222_3392"/>
<feature type="transmembrane region" description="Helical" evidence="1">
    <location>
        <begin position="61"/>
        <end position="79"/>
    </location>
</feature>
<feature type="transmembrane region" description="Helical" evidence="1">
    <location>
        <begin position="382"/>
        <end position="400"/>
    </location>
</feature>
<sequence length="486" mass="54932">MSSTFASHHLDTSIVTRPLRWLVVYTVVTGALYFLVTHYPMGAVRVIQPTGFDAHIARLPFTLPLYMSYLLIMPALVLLGRRREWLLPAFFAAAVASGTCLLSHLFWPTMIERPDSTSQWLTWFYQVDSPLAASPSGHVALPVAISVVLTCLRVRAAWLFSLWSVMLGVTVLTTGQHVVLDVVYGAAIGGAAGLFTVMLKRLKVDLRTMAAILLEWLCIIVTLRIALYVGDWRLYGVAFVVIAARQHALFILYHDATHYHLTRHRTLNDFLINLAIGVPGMVPVEFYRPLHLEHHQQTGTANDPERRFLYHRQPWDFRPLSGKLLLRQLLGDLFLINTLRNLRAYKAAGGASPKMTRPALAAGVIWLVLLSFIAWQASAQTLLLMVFFWFVPLATLGTLLQKIRSIAEHSGGPDVTPGWREWTYAWKVGCAGRFFIWPYHINLHLHHHRSANHPWHVLPRLVTADDALLDSRTLPSLLWSGMKKNR</sequence>
<feature type="transmembrane region" description="Helical" evidence="1">
    <location>
        <begin position="21"/>
        <end position="41"/>
    </location>
</feature>
<protein>
    <submittedName>
        <fullName evidence="3">Fatty acid desaturase</fullName>
    </submittedName>
</protein>
<feature type="transmembrane region" description="Helical" evidence="1">
    <location>
        <begin position="235"/>
        <end position="253"/>
    </location>
</feature>
<evidence type="ECO:0000259" key="2">
    <source>
        <dbReference type="Pfam" id="PF00487"/>
    </source>
</evidence>
<keyword evidence="1" id="KW-1133">Transmembrane helix</keyword>
<dbReference type="Pfam" id="PF00487">
    <property type="entry name" value="FA_desaturase"/>
    <property type="match status" value="1"/>
</dbReference>
<dbReference type="Proteomes" id="UP000198481">
    <property type="component" value="Chromosome I"/>
</dbReference>
<evidence type="ECO:0000256" key="1">
    <source>
        <dbReference type="SAM" id="Phobius"/>
    </source>
</evidence>
<proteinExistence type="predicted"/>
<dbReference type="EMBL" id="LT629762">
    <property type="protein sequence ID" value="SDT18847.1"/>
    <property type="molecule type" value="Genomic_DNA"/>
</dbReference>
<feature type="transmembrane region" description="Helical" evidence="1">
    <location>
        <begin position="182"/>
        <end position="199"/>
    </location>
</feature>
<feature type="transmembrane region" description="Helical" evidence="1">
    <location>
        <begin position="156"/>
        <end position="176"/>
    </location>
</feature>
<dbReference type="RefSeq" id="WP_092277567.1">
    <property type="nucleotide sequence ID" value="NZ_LT629762.1"/>
</dbReference>
<keyword evidence="1" id="KW-0472">Membrane</keyword>
<feature type="transmembrane region" description="Helical" evidence="1">
    <location>
        <begin position="86"/>
        <end position="107"/>
    </location>
</feature>
<feature type="domain" description="Fatty acid desaturase" evidence="2">
    <location>
        <begin position="232"/>
        <end position="464"/>
    </location>
</feature>
<feature type="transmembrane region" description="Helical" evidence="1">
    <location>
        <begin position="127"/>
        <end position="149"/>
    </location>
</feature>
<evidence type="ECO:0000313" key="4">
    <source>
        <dbReference type="Proteomes" id="UP000198481"/>
    </source>
</evidence>
<organism evidence="3 4">
    <name type="scientific">Pseudomonas prosekii</name>
    <dbReference type="NCBI Taxonomy" id="1148509"/>
    <lineage>
        <taxon>Bacteria</taxon>
        <taxon>Pseudomonadati</taxon>
        <taxon>Pseudomonadota</taxon>
        <taxon>Gammaproteobacteria</taxon>
        <taxon>Pseudomonadales</taxon>
        <taxon>Pseudomonadaceae</taxon>
        <taxon>Pseudomonas</taxon>
    </lineage>
</organism>
<dbReference type="SUPFAM" id="SSF48317">
    <property type="entry name" value="Acid phosphatase/Vanadium-dependent haloperoxidase"/>
    <property type="match status" value="1"/>
</dbReference>
<dbReference type="AlphaFoldDB" id="A0A1H1YBP5"/>
<reference evidence="4" key="1">
    <citation type="submission" date="2016-10" db="EMBL/GenBank/DDBJ databases">
        <authorList>
            <person name="Varghese N."/>
            <person name="Submissions S."/>
        </authorList>
    </citation>
    <scope>NUCLEOTIDE SEQUENCE [LARGE SCALE GENOMIC DNA]</scope>
    <source>
        <strain evidence="4">LMG 26867</strain>
    </source>
</reference>
<gene>
    <name evidence="3" type="ORF">SAMN05216222_3392</name>
</gene>
<feature type="transmembrane region" description="Helical" evidence="1">
    <location>
        <begin position="359"/>
        <end position="376"/>
    </location>
</feature>
<dbReference type="GO" id="GO:0006629">
    <property type="term" value="P:lipid metabolic process"/>
    <property type="evidence" value="ECO:0007669"/>
    <property type="project" value="InterPro"/>
</dbReference>
<dbReference type="InterPro" id="IPR036938">
    <property type="entry name" value="PAP2/HPO_sf"/>
</dbReference>
<evidence type="ECO:0000313" key="3">
    <source>
        <dbReference type="EMBL" id="SDT18847.1"/>
    </source>
</evidence>
<keyword evidence="1" id="KW-0812">Transmembrane</keyword>
<accession>A0A1H1YBP5</accession>
<dbReference type="InterPro" id="IPR005804">
    <property type="entry name" value="FA_desaturase_dom"/>
</dbReference>